<dbReference type="FunFam" id="3.30.70.270:FF:000001">
    <property type="entry name" value="Diguanylate cyclase domain protein"/>
    <property type="match status" value="1"/>
</dbReference>
<dbReference type="AlphaFoldDB" id="A0A942U7Y1"/>
<dbReference type="InterPro" id="IPR000160">
    <property type="entry name" value="GGDEF_dom"/>
</dbReference>
<dbReference type="InterPro" id="IPR035965">
    <property type="entry name" value="PAS-like_dom_sf"/>
</dbReference>
<dbReference type="SMART" id="SM00267">
    <property type="entry name" value="GGDEF"/>
    <property type="match status" value="1"/>
</dbReference>
<comment type="caution">
    <text evidence="5">The sequence shown here is derived from an EMBL/GenBank/DDBJ whole genome shotgun (WGS) entry which is preliminary data.</text>
</comment>
<dbReference type="CDD" id="cd01949">
    <property type="entry name" value="GGDEF"/>
    <property type="match status" value="1"/>
</dbReference>
<evidence type="ECO:0000259" key="4">
    <source>
        <dbReference type="PROSITE" id="PS50887"/>
    </source>
</evidence>
<dbReference type="InterPro" id="IPR000700">
    <property type="entry name" value="PAS-assoc_C"/>
</dbReference>
<dbReference type="Proteomes" id="UP000679749">
    <property type="component" value="Unassembled WGS sequence"/>
</dbReference>
<dbReference type="CDD" id="cd01948">
    <property type="entry name" value="EAL"/>
    <property type="match status" value="1"/>
</dbReference>
<feature type="domain" description="EAL" evidence="3">
    <location>
        <begin position="433"/>
        <end position="685"/>
    </location>
</feature>
<gene>
    <name evidence="5" type="ORF">KHA99_17680</name>
</gene>
<dbReference type="InterPro" id="IPR013655">
    <property type="entry name" value="PAS_fold_3"/>
</dbReference>
<dbReference type="SUPFAM" id="SSF55785">
    <property type="entry name" value="PYP-like sensor domain (PAS domain)"/>
    <property type="match status" value="2"/>
</dbReference>
<dbReference type="InterPro" id="IPR001633">
    <property type="entry name" value="EAL_dom"/>
</dbReference>
<dbReference type="PROSITE" id="PS50887">
    <property type="entry name" value="GGDEF"/>
    <property type="match status" value="1"/>
</dbReference>
<proteinExistence type="predicted"/>
<dbReference type="PANTHER" id="PTHR44757">
    <property type="entry name" value="DIGUANYLATE CYCLASE DGCP"/>
    <property type="match status" value="1"/>
</dbReference>
<dbReference type="Pfam" id="PF08447">
    <property type="entry name" value="PAS_3"/>
    <property type="match status" value="2"/>
</dbReference>
<feature type="domain" description="PAC" evidence="2">
    <location>
        <begin position="205"/>
        <end position="257"/>
    </location>
</feature>
<dbReference type="InterPro" id="IPR052155">
    <property type="entry name" value="Biofilm_reg_signaling"/>
</dbReference>
<dbReference type="PANTHER" id="PTHR44757:SF2">
    <property type="entry name" value="BIOFILM ARCHITECTURE MAINTENANCE PROTEIN MBAA"/>
    <property type="match status" value="1"/>
</dbReference>
<keyword evidence="6" id="KW-1185">Reference proteome</keyword>
<dbReference type="Gene3D" id="3.30.450.20">
    <property type="entry name" value="PAS domain"/>
    <property type="match status" value="2"/>
</dbReference>
<reference evidence="5" key="1">
    <citation type="submission" date="2021-05" db="EMBL/GenBank/DDBJ databases">
        <title>Novel Bacillus species.</title>
        <authorList>
            <person name="Liu G."/>
        </authorList>
    </citation>
    <scope>NUCLEOTIDE SEQUENCE</scope>
    <source>
        <strain evidence="5">FJAT-49825</strain>
    </source>
</reference>
<dbReference type="EMBL" id="JAGYPF010000003">
    <property type="protein sequence ID" value="MBS4214283.1"/>
    <property type="molecule type" value="Genomic_DNA"/>
</dbReference>
<dbReference type="SMART" id="SM00052">
    <property type="entry name" value="EAL"/>
    <property type="match status" value="1"/>
</dbReference>
<dbReference type="CDD" id="cd00130">
    <property type="entry name" value="PAS"/>
    <property type="match status" value="2"/>
</dbReference>
<evidence type="ECO:0000259" key="1">
    <source>
        <dbReference type="PROSITE" id="PS50112"/>
    </source>
</evidence>
<dbReference type="PROSITE" id="PS50883">
    <property type="entry name" value="EAL"/>
    <property type="match status" value="1"/>
</dbReference>
<dbReference type="SMART" id="SM00086">
    <property type="entry name" value="PAC"/>
    <property type="match status" value="2"/>
</dbReference>
<sequence>MGIKKLELNQIETDSSHNMNIFDIGIWDYDVIEDEAYWSEKAYEIFGVDRDQVPTLELVYGLIHPDDRVRFIHQVHKSIEDKCGFHDQWRIIKNNNIEQIIDLYADVILDENGLVIRLIGYVANGSYQEPFLQQAIDYASSLNVSIWSKNLINNKIICSKSIESICGYSVDQFENREIRWEDLIIQEELEIYERKQKNLMECNKIKTDYRIKHKNGEIRWVRDETIPVLDSNRNLVRLNGIIKDISEEKNYEERMHHLAFYDYLTDLPNRRMIDKVLKDIVNESSQSHNNSTFAVICLDLDGFKRINDTFGHLIGDQLLIEVSNRIKSMIDQNDILARMGGDEFLLVIEYAKDDSTKVISLANRIIHSFEESLHINQYELFISTSIGITYYQGEKEYHDLIRKADSALYRAKSTGKNNYKIYSTTMNRKFLKQYNLEKDLRKAFHKNELVMYYQPKFNTQSKKIVGLEALVRWNHYQHGLILPGEFIPVAEESNLIFKLTEWTFRAVCNQIKQWEKNNVLLVPISINISPKFFLKNHWDDTLHQIMNEIKVNPNLLELEITESSLIQNEEHFISGILRLKKEGIKVSLDDFGTGYSSLLYLQKFQIDTVKIDQRFTKKLLENHGSIARYIINLAHELNVDVIAEGVESEEQLTFLSLYGCNQVQGFLLSKPAPEKVMEKLLVLYN</sequence>
<dbReference type="PROSITE" id="PS50113">
    <property type="entry name" value="PAC"/>
    <property type="match status" value="1"/>
</dbReference>
<dbReference type="InterPro" id="IPR035919">
    <property type="entry name" value="EAL_sf"/>
</dbReference>
<protein>
    <submittedName>
        <fullName evidence="5">EAL domain-containing protein</fullName>
    </submittedName>
</protein>
<organism evidence="5 6">
    <name type="scientific">Neobacillus rhizophilus</name>
    <dbReference type="NCBI Taxonomy" id="2833579"/>
    <lineage>
        <taxon>Bacteria</taxon>
        <taxon>Bacillati</taxon>
        <taxon>Bacillota</taxon>
        <taxon>Bacilli</taxon>
        <taxon>Bacillales</taxon>
        <taxon>Bacillaceae</taxon>
        <taxon>Neobacillus</taxon>
    </lineage>
</organism>
<feature type="domain" description="PAS" evidence="1">
    <location>
        <begin position="37"/>
        <end position="82"/>
    </location>
</feature>
<dbReference type="Pfam" id="PF00990">
    <property type="entry name" value="GGDEF"/>
    <property type="match status" value="1"/>
</dbReference>
<dbReference type="PROSITE" id="PS50112">
    <property type="entry name" value="PAS"/>
    <property type="match status" value="1"/>
</dbReference>
<evidence type="ECO:0000259" key="3">
    <source>
        <dbReference type="PROSITE" id="PS50883"/>
    </source>
</evidence>
<dbReference type="InterPro" id="IPR043128">
    <property type="entry name" value="Rev_trsase/Diguanyl_cyclase"/>
</dbReference>
<evidence type="ECO:0000259" key="2">
    <source>
        <dbReference type="PROSITE" id="PS50113"/>
    </source>
</evidence>
<dbReference type="Pfam" id="PF00563">
    <property type="entry name" value="EAL"/>
    <property type="match status" value="1"/>
</dbReference>
<dbReference type="RefSeq" id="WP_213118760.1">
    <property type="nucleotide sequence ID" value="NZ_JAGYPF010000003.1"/>
</dbReference>
<name>A0A942U7Y1_9BACI</name>
<dbReference type="InterPro" id="IPR029787">
    <property type="entry name" value="Nucleotide_cyclase"/>
</dbReference>
<dbReference type="SUPFAM" id="SSF141868">
    <property type="entry name" value="EAL domain-like"/>
    <property type="match status" value="1"/>
</dbReference>
<accession>A0A942U7Y1</accession>
<dbReference type="InterPro" id="IPR000014">
    <property type="entry name" value="PAS"/>
</dbReference>
<dbReference type="Gene3D" id="3.20.20.450">
    <property type="entry name" value="EAL domain"/>
    <property type="match status" value="1"/>
</dbReference>
<feature type="domain" description="GGDEF" evidence="4">
    <location>
        <begin position="291"/>
        <end position="424"/>
    </location>
</feature>
<dbReference type="NCBIfam" id="TIGR00229">
    <property type="entry name" value="sensory_box"/>
    <property type="match status" value="1"/>
</dbReference>
<evidence type="ECO:0000313" key="5">
    <source>
        <dbReference type="EMBL" id="MBS4214283.1"/>
    </source>
</evidence>
<dbReference type="Gene3D" id="3.30.70.270">
    <property type="match status" value="1"/>
</dbReference>
<dbReference type="SMART" id="SM00091">
    <property type="entry name" value="PAS"/>
    <property type="match status" value="2"/>
</dbReference>
<dbReference type="NCBIfam" id="TIGR00254">
    <property type="entry name" value="GGDEF"/>
    <property type="match status" value="1"/>
</dbReference>
<evidence type="ECO:0000313" key="6">
    <source>
        <dbReference type="Proteomes" id="UP000679749"/>
    </source>
</evidence>
<dbReference type="SUPFAM" id="SSF55073">
    <property type="entry name" value="Nucleotide cyclase"/>
    <property type="match status" value="1"/>
</dbReference>
<dbReference type="InterPro" id="IPR001610">
    <property type="entry name" value="PAC"/>
</dbReference>